<proteinExistence type="inferred from homology"/>
<evidence type="ECO:0000256" key="5">
    <source>
        <dbReference type="ARBA" id="ARBA00023136"/>
    </source>
</evidence>
<keyword evidence="10" id="KW-0813">Transport</keyword>
<keyword evidence="10" id="KW-0479">Metal-binding</keyword>
<evidence type="ECO:0000256" key="7">
    <source>
        <dbReference type="ARBA" id="ARBA00035120"/>
    </source>
</evidence>
<evidence type="ECO:0000256" key="3">
    <source>
        <dbReference type="ARBA" id="ARBA00022692"/>
    </source>
</evidence>
<dbReference type="GO" id="GO:0062054">
    <property type="term" value="F:fluoride channel activity"/>
    <property type="evidence" value="ECO:0007669"/>
    <property type="project" value="UniProtKB-UniRule"/>
</dbReference>
<evidence type="ECO:0000313" key="11">
    <source>
        <dbReference type="EMBL" id="SES72847.1"/>
    </source>
</evidence>
<keyword evidence="5 10" id="KW-0472">Membrane</keyword>
<evidence type="ECO:0000256" key="9">
    <source>
        <dbReference type="ARBA" id="ARBA00049940"/>
    </source>
</evidence>
<dbReference type="GO" id="GO:0046872">
    <property type="term" value="F:metal ion binding"/>
    <property type="evidence" value="ECO:0007669"/>
    <property type="project" value="UniProtKB-KW"/>
</dbReference>
<dbReference type="HAMAP" id="MF_00454">
    <property type="entry name" value="FluC"/>
    <property type="match status" value="1"/>
</dbReference>
<dbReference type="NCBIfam" id="TIGR00494">
    <property type="entry name" value="crcB"/>
    <property type="match status" value="1"/>
</dbReference>
<evidence type="ECO:0000256" key="10">
    <source>
        <dbReference type="HAMAP-Rule" id="MF_00454"/>
    </source>
</evidence>
<keyword evidence="2 10" id="KW-1003">Cell membrane</keyword>
<comment type="similarity">
    <text evidence="7 10">Belongs to the fluoride channel Fluc/FEX (TC 1.A.43) family.</text>
</comment>
<dbReference type="STRING" id="568860.SAMN05421811_101176"/>
<gene>
    <name evidence="10" type="primary">fluC</name>
    <name evidence="10" type="synonym">crcB</name>
    <name evidence="11" type="ORF">SAMN05421811_101176</name>
</gene>
<accession>A0A1H9YUN1</accession>
<name>A0A1H9YUN1_9ACTN</name>
<sequence length="125" mass="12782">MMLVLAVFIGGLIGAPARYLVDAFVKQRAGTELPWGTLAVNIIGSAVLGLLMGIASRDALPGVVLSLVGTGFCGALTTFSTFSTDTYKLLTGGSTGKALVNVAMNLVLGLAAVFLFYLLGRTIAG</sequence>
<dbReference type="RefSeq" id="WP_091075559.1">
    <property type="nucleotide sequence ID" value="NZ_FOHX01000001.1"/>
</dbReference>
<feature type="transmembrane region" description="Helical" evidence="10">
    <location>
        <begin position="33"/>
        <end position="55"/>
    </location>
</feature>
<evidence type="ECO:0000256" key="2">
    <source>
        <dbReference type="ARBA" id="ARBA00022475"/>
    </source>
</evidence>
<dbReference type="PANTHER" id="PTHR28259:SF1">
    <property type="entry name" value="FLUORIDE EXPORT PROTEIN 1-RELATED"/>
    <property type="match status" value="1"/>
</dbReference>
<organism evidence="11 12">
    <name type="scientific">Nonomuraea wenchangensis</name>
    <dbReference type="NCBI Taxonomy" id="568860"/>
    <lineage>
        <taxon>Bacteria</taxon>
        <taxon>Bacillati</taxon>
        <taxon>Actinomycetota</taxon>
        <taxon>Actinomycetes</taxon>
        <taxon>Streptosporangiales</taxon>
        <taxon>Streptosporangiaceae</taxon>
        <taxon>Nonomuraea</taxon>
    </lineage>
</organism>
<feature type="binding site" evidence="10">
    <location>
        <position position="74"/>
    </location>
    <ligand>
        <name>Na(+)</name>
        <dbReference type="ChEBI" id="CHEBI:29101"/>
        <note>structural</note>
    </ligand>
</feature>
<comment type="function">
    <text evidence="9 10">Fluoride-specific ion channel. Important for reducing fluoride concentration in the cell, thus reducing its toxicity.</text>
</comment>
<feature type="binding site" evidence="10">
    <location>
        <position position="77"/>
    </location>
    <ligand>
        <name>Na(+)</name>
        <dbReference type="ChEBI" id="CHEBI:29101"/>
        <note>structural</note>
    </ligand>
</feature>
<keyword evidence="10" id="KW-0915">Sodium</keyword>
<evidence type="ECO:0000256" key="6">
    <source>
        <dbReference type="ARBA" id="ARBA00023303"/>
    </source>
</evidence>
<keyword evidence="4 10" id="KW-1133">Transmembrane helix</keyword>
<dbReference type="PANTHER" id="PTHR28259">
    <property type="entry name" value="FLUORIDE EXPORT PROTEIN 1-RELATED"/>
    <property type="match status" value="1"/>
</dbReference>
<dbReference type="InterPro" id="IPR003691">
    <property type="entry name" value="FluC"/>
</dbReference>
<comment type="activity regulation">
    <text evidence="10">Na(+) is not transported, but it plays an essential structural role and its presence is essential for fluoride channel function.</text>
</comment>
<evidence type="ECO:0000256" key="1">
    <source>
        <dbReference type="ARBA" id="ARBA00004651"/>
    </source>
</evidence>
<evidence type="ECO:0000256" key="8">
    <source>
        <dbReference type="ARBA" id="ARBA00035585"/>
    </source>
</evidence>
<dbReference type="GO" id="GO:0005886">
    <property type="term" value="C:plasma membrane"/>
    <property type="evidence" value="ECO:0007669"/>
    <property type="project" value="UniProtKB-SubCell"/>
</dbReference>
<keyword evidence="12" id="KW-1185">Reference proteome</keyword>
<evidence type="ECO:0000256" key="4">
    <source>
        <dbReference type="ARBA" id="ARBA00022989"/>
    </source>
</evidence>
<dbReference type="AlphaFoldDB" id="A0A1H9YUN1"/>
<feature type="transmembrane region" description="Helical" evidence="10">
    <location>
        <begin position="102"/>
        <end position="120"/>
    </location>
</feature>
<dbReference type="OrthoDB" id="5148600at2"/>
<protein>
    <recommendedName>
        <fullName evidence="10">Fluoride-specific ion channel FluC</fullName>
    </recommendedName>
</protein>
<dbReference type="GO" id="GO:0140114">
    <property type="term" value="P:cellular detoxification of fluoride"/>
    <property type="evidence" value="ECO:0007669"/>
    <property type="project" value="UniProtKB-UniRule"/>
</dbReference>
<dbReference type="Proteomes" id="UP000199361">
    <property type="component" value="Unassembled WGS sequence"/>
</dbReference>
<comment type="catalytic activity">
    <reaction evidence="8">
        <text>fluoride(in) = fluoride(out)</text>
        <dbReference type="Rhea" id="RHEA:76159"/>
        <dbReference type="ChEBI" id="CHEBI:17051"/>
    </reaction>
    <physiologicalReaction direction="left-to-right" evidence="8">
        <dbReference type="Rhea" id="RHEA:76160"/>
    </physiologicalReaction>
</comment>
<evidence type="ECO:0000313" key="12">
    <source>
        <dbReference type="Proteomes" id="UP000199361"/>
    </source>
</evidence>
<feature type="transmembrane region" description="Helical" evidence="10">
    <location>
        <begin position="62"/>
        <end position="82"/>
    </location>
</feature>
<keyword evidence="3 10" id="KW-0812">Transmembrane</keyword>
<dbReference type="Pfam" id="PF02537">
    <property type="entry name" value="CRCB"/>
    <property type="match status" value="1"/>
</dbReference>
<comment type="subcellular location">
    <subcellularLocation>
        <location evidence="1 10">Cell membrane</location>
        <topology evidence="1 10">Multi-pass membrane protein</topology>
    </subcellularLocation>
</comment>
<keyword evidence="10" id="KW-0406">Ion transport</keyword>
<keyword evidence="6 10" id="KW-0407">Ion channel</keyword>
<reference evidence="11 12" key="1">
    <citation type="submission" date="2016-10" db="EMBL/GenBank/DDBJ databases">
        <authorList>
            <person name="de Groot N.N."/>
        </authorList>
    </citation>
    <scope>NUCLEOTIDE SEQUENCE [LARGE SCALE GENOMIC DNA]</scope>
    <source>
        <strain evidence="11 12">CGMCC 4.5598</strain>
    </source>
</reference>
<dbReference type="EMBL" id="FOHX01000001">
    <property type="protein sequence ID" value="SES72847.1"/>
    <property type="molecule type" value="Genomic_DNA"/>
</dbReference>